<dbReference type="InterPro" id="IPR029026">
    <property type="entry name" value="tRNA_m1G_MTases_N"/>
</dbReference>
<feature type="domain" description="Ribosomal RNA small subunit methyltransferase E methyltransferase" evidence="11">
    <location>
        <begin position="83"/>
        <end position="242"/>
    </location>
</feature>
<dbReference type="GO" id="GO:0070042">
    <property type="term" value="F:rRNA (uridine-N3-)-methyltransferase activity"/>
    <property type="evidence" value="ECO:0007669"/>
    <property type="project" value="TreeGrafter"/>
</dbReference>
<dbReference type="EMBL" id="MFVK01000006">
    <property type="protein sequence ID" value="OGI99848.1"/>
    <property type="molecule type" value="Genomic_DNA"/>
</dbReference>
<evidence type="ECO:0000256" key="8">
    <source>
        <dbReference type="ARBA" id="ARBA00025699"/>
    </source>
</evidence>
<evidence type="ECO:0000256" key="2">
    <source>
        <dbReference type="ARBA" id="ARBA00005528"/>
    </source>
</evidence>
<evidence type="ECO:0000256" key="4">
    <source>
        <dbReference type="ARBA" id="ARBA00022552"/>
    </source>
</evidence>
<dbReference type="Proteomes" id="UP000176479">
    <property type="component" value="Unassembled WGS sequence"/>
</dbReference>
<dbReference type="InterPro" id="IPR006700">
    <property type="entry name" value="RsmE"/>
</dbReference>
<comment type="catalytic activity">
    <reaction evidence="9 10">
        <text>uridine(1498) in 16S rRNA + S-adenosyl-L-methionine = N(3)-methyluridine(1498) in 16S rRNA + S-adenosyl-L-homocysteine + H(+)</text>
        <dbReference type="Rhea" id="RHEA:42920"/>
        <dbReference type="Rhea" id="RHEA-COMP:10283"/>
        <dbReference type="Rhea" id="RHEA-COMP:10284"/>
        <dbReference type="ChEBI" id="CHEBI:15378"/>
        <dbReference type="ChEBI" id="CHEBI:57856"/>
        <dbReference type="ChEBI" id="CHEBI:59789"/>
        <dbReference type="ChEBI" id="CHEBI:65315"/>
        <dbReference type="ChEBI" id="CHEBI:74502"/>
        <dbReference type="EC" id="2.1.1.193"/>
    </reaction>
</comment>
<gene>
    <name evidence="13" type="ORF">A3H53_02335</name>
</gene>
<dbReference type="Pfam" id="PF20260">
    <property type="entry name" value="PUA_4"/>
    <property type="match status" value="1"/>
</dbReference>
<dbReference type="PANTHER" id="PTHR30027:SF3">
    <property type="entry name" value="16S RRNA (URACIL(1498)-N(3))-METHYLTRANSFERASE"/>
    <property type="match status" value="1"/>
</dbReference>
<keyword evidence="7 10" id="KW-0949">S-adenosyl-L-methionine</keyword>
<dbReference type="EC" id="2.1.1.193" evidence="10"/>
<keyword evidence="6 10" id="KW-0808">Transferase</keyword>
<dbReference type="AlphaFoldDB" id="A0A1F6Y0P8"/>
<dbReference type="GO" id="GO:0005737">
    <property type="term" value="C:cytoplasm"/>
    <property type="evidence" value="ECO:0007669"/>
    <property type="project" value="UniProtKB-SubCell"/>
</dbReference>
<dbReference type="GO" id="GO:0070475">
    <property type="term" value="P:rRNA base methylation"/>
    <property type="evidence" value="ECO:0007669"/>
    <property type="project" value="TreeGrafter"/>
</dbReference>
<dbReference type="SUPFAM" id="SSF75217">
    <property type="entry name" value="alpha/beta knot"/>
    <property type="match status" value="1"/>
</dbReference>
<keyword evidence="5 10" id="KW-0489">Methyltransferase</keyword>
<protein>
    <recommendedName>
        <fullName evidence="10">Ribosomal RNA small subunit methyltransferase E</fullName>
        <ecNumber evidence="10">2.1.1.193</ecNumber>
    </recommendedName>
</protein>
<evidence type="ECO:0000256" key="9">
    <source>
        <dbReference type="ARBA" id="ARBA00047944"/>
    </source>
</evidence>
<evidence type="ECO:0000313" key="14">
    <source>
        <dbReference type="Proteomes" id="UP000176479"/>
    </source>
</evidence>
<name>A0A1F6Y0P8_9BACT</name>
<evidence type="ECO:0000256" key="5">
    <source>
        <dbReference type="ARBA" id="ARBA00022603"/>
    </source>
</evidence>
<keyword evidence="3 10" id="KW-0963">Cytoplasm</keyword>
<sequence>MRLNRFIGEYDLSKKEVEIVDPKTIKQIKTVLRLKVGDKIILSNGKGHEAEITLDFFSAEKITGTKNNIPARTSLAGIGVVKQVHLYLAILKKENFELAVQKAVECGVSKITPIITERTIKTGLSIPRLEKIILEASEQCGQNVVPDLFPILDFEDAIENAGGPARNASSIADAGGEKIIFHLGKEAANPPSPLGGLAAKLSIFVGPEGGFTQKEIELAKNSSFTVASLGPLTLRGETAAIIGTYRSVYGF</sequence>
<dbReference type="NCBIfam" id="TIGR00046">
    <property type="entry name" value="RsmE family RNA methyltransferase"/>
    <property type="match status" value="1"/>
</dbReference>
<reference evidence="13 14" key="1">
    <citation type="journal article" date="2016" name="Nat. Commun.">
        <title>Thousands of microbial genomes shed light on interconnected biogeochemical processes in an aquifer system.</title>
        <authorList>
            <person name="Anantharaman K."/>
            <person name="Brown C.T."/>
            <person name="Hug L.A."/>
            <person name="Sharon I."/>
            <person name="Castelle C.J."/>
            <person name="Probst A.J."/>
            <person name="Thomas B.C."/>
            <person name="Singh A."/>
            <person name="Wilkins M.J."/>
            <person name="Karaoz U."/>
            <person name="Brodie E.L."/>
            <person name="Williams K.H."/>
            <person name="Hubbard S.S."/>
            <person name="Banfield J.F."/>
        </authorList>
    </citation>
    <scope>NUCLEOTIDE SEQUENCE [LARGE SCALE GENOMIC DNA]</scope>
</reference>
<evidence type="ECO:0000256" key="1">
    <source>
        <dbReference type="ARBA" id="ARBA00004496"/>
    </source>
</evidence>
<dbReference type="PANTHER" id="PTHR30027">
    <property type="entry name" value="RIBOSOMAL RNA SMALL SUBUNIT METHYLTRANSFERASE E"/>
    <property type="match status" value="1"/>
</dbReference>
<feature type="domain" description="Ribosomal RNA small subunit methyltransferase E PUA-like" evidence="12">
    <location>
        <begin position="28"/>
        <end position="51"/>
    </location>
</feature>
<dbReference type="CDD" id="cd18084">
    <property type="entry name" value="RsmE-like"/>
    <property type="match status" value="1"/>
</dbReference>
<dbReference type="PIRSF" id="PIRSF015601">
    <property type="entry name" value="MTase_slr0722"/>
    <property type="match status" value="1"/>
</dbReference>
<evidence type="ECO:0000256" key="7">
    <source>
        <dbReference type="ARBA" id="ARBA00022691"/>
    </source>
</evidence>
<evidence type="ECO:0000259" key="11">
    <source>
        <dbReference type="Pfam" id="PF04452"/>
    </source>
</evidence>
<dbReference type="InterPro" id="IPR046886">
    <property type="entry name" value="RsmE_MTase_dom"/>
</dbReference>
<evidence type="ECO:0000256" key="10">
    <source>
        <dbReference type="PIRNR" id="PIRNR015601"/>
    </source>
</evidence>
<evidence type="ECO:0000259" key="12">
    <source>
        <dbReference type="Pfam" id="PF20260"/>
    </source>
</evidence>
<comment type="caution">
    <text evidence="13">The sequence shown here is derived from an EMBL/GenBank/DDBJ whole genome shotgun (WGS) entry which is preliminary data.</text>
</comment>
<evidence type="ECO:0000313" key="13">
    <source>
        <dbReference type="EMBL" id="OGI99848.1"/>
    </source>
</evidence>
<comment type="similarity">
    <text evidence="2 10">Belongs to the RNA methyltransferase RsmE family.</text>
</comment>
<dbReference type="Gene3D" id="3.40.1280.10">
    <property type="match status" value="1"/>
</dbReference>
<proteinExistence type="inferred from homology"/>
<evidence type="ECO:0000256" key="6">
    <source>
        <dbReference type="ARBA" id="ARBA00022679"/>
    </source>
</evidence>
<accession>A0A1F6Y0P8</accession>
<comment type="subcellular location">
    <subcellularLocation>
        <location evidence="1 10">Cytoplasm</location>
    </subcellularLocation>
</comment>
<dbReference type="InterPro" id="IPR015947">
    <property type="entry name" value="PUA-like_sf"/>
</dbReference>
<dbReference type="SUPFAM" id="SSF88697">
    <property type="entry name" value="PUA domain-like"/>
    <property type="match status" value="1"/>
</dbReference>
<dbReference type="Pfam" id="PF04452">
    <property type="entry name" value="Methyltrans_RNA"/>
    <property type="match status" value="1"/>
</dbReference>
<dbReference type="InterPro" id="IPR046887">
    <property type="entry name" value="RsmE_PUA-like"/>
</dbReference>
<dbReference type="InterPro" id="IPR029028">
    <property type="entry name" value="Alpha/beta_knot_MTases"/>
</dbReference>
<organism evidence="13 14">
    <name type="scientific">Candidatus Nomurabacteria bacterium RIFCSPLOWO2_02_FULL_40_10</name>
    <dbReference type="NCBI Taxonomy" id="1801786"/>
    <lineage>
        <taxon>Bacteria</taxon>
        <taxon>Candidatus Nomuraibacteriota</taxon>
    </lineage>
</organism>
<comment type="function">
    <text evidence="8 10">Specifically methylates the N3 position of the uracil ring of uridine 1498 (m3U1498) in 16S rRNA. Acts on the fully assembled 30S ribosomal subunit.</text>
</comment>
<keyword evidence="4 10" id="KW-0698">rRNA processing</keyword>
<evidence type="ECO:0000256" key="3">
    <source>
        <dbReference type="ARBA" id="ARBA00022490"/>
    </source>
</evidence>